<dbReference type="EMBL" id="CAJRAF010000002">
    <property type="protein sequence ID" value="CAG5011145.1"/>
    <property type="molecule type" value="Genomic_DNA"/>
</dbReference>
<accession>A0A916NDJ1</accession>
<dbReference type="Proteomes" id="UP000680038">
    <property type="component" value="Unassembled WGS sequence"/>
</dbReference>
<protein>
    <submittedName>
        <fullName evidence="1">Uncharacterized protein</fullName>
    </submittedName>
</protein>
<evidence type="ECO:0000313" key="1">
    <source>
        <dbReference type="EMBL" id="CAG5011145.1"/>
    </source>
</evidence>
<evidence type="ECO:0000313" key="2">
    <source>
        <dbReference type="Proteomes" id="UP000680038"/>
    </source>
</evidence>
<dbReference type="AlphaFoldDB" id="A0A916NDJ1"/>
<organism evidence="1 2">
    <name type="scientific">Dyadobacter helix</name>
    <dbReference type="NCBI Taxonomy" id="2822344"/>
    <lineage>
        <taxon>Bacteria</taxon>
        <taxon>Pseudomonadati</taxon>
        <taxon>Bacteroidota</taxon>
        <taxon>Cytophagia</taxon>
        <taxon>Cytophagales</taxon>
        <taxon>Spirosomataceae</taxon>
        <taxon>Dyadobacter</taxon>
    </lineage>
</organism>
<name>A0A916NDJ1_9BACT</name>
<gene>
    <name evidence="1" type="ORF">DYBT9275_04891</name>
</gene>
<reference evidence="1" key="1">
    <citation type="submission" date="2021-04" db="EMBL/GenBank/DDBJ databases">
        <authorList>
            <person name="Rodrigo-Torres L."/>
            <person name="Arahal R. D."/>
            <person name="Lucena T."/>
        </authorList>
    </citation>
    <scope>NUCLEOTIDE SEQUENCE</scope>
    <source>
        <strain evidence="1">CECT 9275</strain>
    </source>
</reference>
<proteinExistence type="predicted"/>
<sequence length="99" mass="12096">MKTNLYYRAVFRRQSMLNEFVMDFFLYFCSYPRLMLEVFVRKNFGERYFSFFSALMIGYFGEVDHLIPWQIDHLINWRPVVENASRSDSKLVNKSYNYS</sequence>
<comment type="caution">
    <text evidence="1">The sequence shown here is derived from an EMBL/GenBank/DDBJ whole genome shotgun (WGS) entry which is preliminary data.</text>
</comment>
<keyword evidence="2" id="KW-1185">Reference proteome</keyword>